<feature type="transmembrane region" description="Helical" evidence="6">
    <location>
        <begin position="165"/>
        <end position="192"/>
    </location>
</feature>
<dbReference type="InterPro" id="IPR001123">
    <property type="entry name" value="LeuE-type"/>
</dbReference>
<organism evidence="7 8">
    <name type="scientific">Knoellia locipacati</name>
    <dbReference type="NCBI Taxonomy" id="882824"/>
    <lineage>
        <taxon>Bacteria</taxon>
        <taxon>Bacillati</taxon>
        <taxon>Actinomycetota</taxon>
        <taxon>Actinomycetes</taxon>
        <taxon>Micrococcales</taxon>
        <taxon>Intrasporangiaceae</taxon>
        <taxon>Knoellia</taxon>
    </lineage>
</organism>
<feature type="transmembrane region" description="Helical" evidence="6">
    <location>
        <begin position="17"/>
        <end position="39"/>
    </location>
</feature>
<comment type="subcellular location">
    <subcellularLocation>
        <location evidence="1">Cell membrane</location>
        <topology evidence="1">Multi-pass membrane protein</topology>
    </subcellularLocation>
</comment>
<dbReference type="AlphaFoldDB" id="A0A512T4I1"/>
<evidence type="ECO:0000313" key="7">
    <source>
        <dbReference type="EMBL" id="GEQ15127.1"/>
    </source>
</evidence>
<feature type="transmembrane region" description="Helical" evidence="6">
    <location>
        <begin position="213"/>
        <end position="231"/>
    </location>
</feature>
<gene>
    <name evidence="7" type="ORF">KLO01_31740</name>
</gene>
<accession>A0A512T4I1</accession>
<reference evidence="7 8" key="1">
    <citation type="submission" date="2019-07" db="EMBL/GenBank/DDBJ databases">
        <title>Whole genome shotgun sequence of Knoellia locipacati NBRC 109775.</title>
        <authorList>
            <person name="Hosoyama A."/>
            <person name="Uohara A."/>
            <person name="Ohji S."/>
            <person name="Ichikawa N."/>
        </authorList>
    </citation>
    <scope>NUCLEOTIDE SEQUENCE [LARGE SCALE GENOMIC DNA]</scope>
    <source>
        <strain evidence="7 8">NBRC 109775</strain>
    </source>
</reference>
<keyword evidence="2" id="KW-1003">Cell membrane</keyword>
<dbReference type="EMBL" id="BKBA01000012">
    <property type="protein sequence ID" value="GEQ15127.1"/>
    <property type="molecule type" value="Genomic_DNA"/>
</dbReference>
<evidence type="ECO:0000256" key="6">
    <source>
        <dbReference type="SAM" id="Phobius"/>
    </source>
</evidence>
<dbReference type="Proteomes" id="UP000321793">
    <property type="component" value="Unassembled WGS sequence"/>
</dbReference>
<keyword evidence="4 6" id="KW-1133">Transmembrane helix</keyword>
<evidence type="ECO:0000256" key="2">
    <source>
        <dbReference type="ARBA" id="ARBA00022475"/>
    </source>
</evidence>
<keyword evidence="5 6" id="KW-0472">Membrane</keyword>
<keyword evidence="3 6" id="KW-0812">Transmembrane</keyword>
<comment type="caution">
    <text evidence="7">The sequence shown here is derived from an EMBL/GenBank/DDBJ whole genome shotgun (WGS) entry which is preliminary data.</text>
</comment>
<sequence length="234" mass="24009">MGVAGSTMVRMPSAPTLAAFAGASLMLILLPGPAMLFLVARGVAGGRRVGIMSALGVDSATATFVVATALGLTAVLATSALALSVVRFVGAGYLVWLGIGVLRRRGADAVTAVETPTAAPARQSDWTSWRQGYVVGIANPKVALFFLAFFPQFLDPARGSMTVQILVLGAVFVAIGTVFDTSYGALAGTISARMARRRAERNGSDQRSAKGRIAIGLTYIGLGGFTAATGTRAL</sequence>
<evidence type="ECO:0000256" key="4">
    <source>
        <dbReference type="ARBA" id="ARBA00022989"/>
    </source>
</evidence>
<dbReference type="PANTHER" id="PTHR30086:SF20">
    <property type="entry name" value="ARGININE EXPORTER PROTEIN ARGO-RELATED"/>
    <property type="match status" value="1"/>
</dbReference>
<feature type="transmembrane region" description="Helical" evidence="6">
    <location>
        <begin position="81"/>
        <end position="102"/>
    </location>
</feature>
<evidence type="ECO:0000313" key="8">
    <source>
        <dbReference type="Proteomes" id="UP000321793"/>
    </source>
</evidence>
<dbReference type="GO" id="GO:0005886">
    <property type="term" value="C:plasma membrane"/>
    <property type="evidence" value="ECO:0007669"/>
    <property type="project" value="UniProtKB-SubCell"/>
</dbReference>
<protein>
    <submittedName>
        <fullName evidence="7">RhtB family transporter</fullName>
    </submittedName>
</protein>
<dbReference type="GO" id="GO:0015171">
    <property type="term" value="F:amino acid transmembrane transporter activity"/>
    <property type="evidence" value="ECO:0007669"/>
    <property type="project" value="TreeGrafter"/>
</dbReference>
<feature type="transmembrane region" description="Helical" evidence="6">
    <location>
        <begin position="132"/>
        <end position="153"/>
    </location>
</feature>
<evidence type="ECO:0000256" key="5">
    <source>
        <dbReference type="ARBA" id="ARBA00023136"/>
    </source>
</evidence>
<feature type="transmembrane region" description="Helical" evidence="6">
    <location>
        <begin position="51"/>
        <end position="75"/>
    </location>
</feature>
<proteinExistence type="predicted"/>
<dbReference type="PANTHER" id="PTHR30086">
    <property type="entry name" value="ARGININE EXPORTER PROTEIN ARGO"/>
    <property type="match status" value="1"/>
</dbReference>
<evidence type="ECO:0000256" key="3">
    <source>
        <dbReference type="ARBA" id="ARBA00022692"/>
    </source>
</evidence>
<keyword evidence="8" id="KW-1185">Reference proteome</keyword>
<name>A0A512T4I1_9MICO</name>
<dbReference type="Pfam" id="PF01810">
    <property type="entry name" value="LysE"/>
    <property type="match status" value="1"/>
</dbReference>
<evidence type="ECO:0000256" key="1">
    <source>
        <dbReference type="ARBA" id="ARBA00004651"/>
    </source>
</evidence>